<dbReference type="PANTHER" id="PTHR43628">
    <property type="entry name" value="ACTIVATOR OF C KINASE PROTEIN 1-RELATED"/>
    <property type="match status" value="1"/>
</dbReference>
<dbReference type="InterPro" id="IPR052945">
    <property type="entry name" value="Mitotic_Regulator"/>
</dbReference>
<reference evidence="1" key="1">
    <citation type="submission" date="2018-05" db="EMBL/GenBank/DDBJ databases">
        <authorList>
            <person name="Lanie J.A."/>
            <person name="Ng W.-L."/>
            <person name="Kazmierczak K.M."/>
            <person name="Andrzejewski T.M."/>
            <person name="Davidsen T.M."/>
            <person name="Wayne K.J."/>
            <person name="Tettelin H."/>
            <person name="Glass J.I."/>
            <person name="Rusch D."/>
            <person name="Podicherti R."/>
            <person name="Tsui H.-C.T."/>
            <person name="Winkler M.E."/>
        </authorList>
    </citation>
    <scope>NUCLEOTIDE SEQUENCE</scope>
</reference>
<gene>
    <name evidence="1" type="ORF">METZ01_LOCUS506202</name>
</gene>
<dbReference type="SMART" id="SM00671">
    <property type="entry name" value="SEL1"/>
    <property type="match status" value="2"/>
</dbReference>
<dbReference type="SUPFAM" id="SSF81901">
    <property type="entry name" value="HCP-like"/>
    <property type="match status" value="1"/>
</dbReference>
<name>A0A383EB87_9ZZZZ</name>
<sequence length="153" mass="17520">MMKSSNKRSKRLSTICSVKKPFLLLLLSLSFIGSNLAESNDAWDAYKIGNYKEAFNEWLPLAEKGSAEAQYNIAGMYAKGYGVVMDEKKSFDWYKKSAEQGHAKAQYNLGVMYLIGSGVDKSLSDAKHWFRLAYENGIEDVEILWNKYELWNY</sequence>
<dbReference type="Pfam" id="PF08238">
    <property type="entry name" value="Sel1"/>
    <property type="match status" value="2"/>
</dbReference>
<dbReference type="PANTHER" id="PTHR43628:SF1">
    <property type="entry name" value="CHITIN SYNTHASE REGULATORY FACTOR 2-RELATED"/>
    <property type="match status" value="1"/>
</dbReference>
<dbReference type="Gene3D" id="1.25.40.10">
    <property type="entry name" value="Tetratricopeptide repeat domain"/>
    <property type="match status" value="1"/>
</dbReference>
<evidence type="ECO:0000313" key="1">
    <source>
        <dbReference type="EMBL" id="SVE53348.1"/>
    </source>
</evidence>
<dbReference type="InterPro" id="IPR006597">
    <property type="entry name" value="Sel1-like"/>
</dbReference>
<organism evidence="1">
    <name type="scientific">marine metagenome</name>
    <dbReference type="NCBI Taxonomy" id="408172"/>
    <lineage>
        <taxon>unclassified sequences</taxon>
        <taxon>metagenomes</taxon>
        <taxon>ecological metagenomes</taxon>
    </lineage>
</organism>
<dbReference type="EMBL" id="UINC01223944">
    <property type="protein sequence ID" value="SVE53348.1"/>
    <property type="molecule type" value="Genomic_DNA"/>
</dbReference>
<proteinExistence type="predicted"/>
<evidence type="ECO:0008006" key="2">
    <source>
        <dbReference type="Google" id="ProtNLM"/>
    </source>
</evidence>
<dbReference type="AlphaFoldDB" id="A0A383EB87"/>
<protein>
    <recommendedName>
        <fullName evidence="2">Beta-lactamase</fullName>
    </recommendedName>
</protein>
<accession>A0A383EB87</accession>
<dbReference type="InterPro" id="IPR011990">
    <property type="entry name" value="TPR-like_helical_dom_sf"/>
</dbReference>